<accession>A0A1M7IMP0</accession>
<dbReference type="EMBL" id="FRCR01000005">
    <property type="protein sequence ID" value="SHM42082.1"/>
    <property type="molecule type" value="Genomic_DNA"/>
</dbReference>
<proteinExistence type="predicted"/>
<evidence type="ECO:0000313" key="1">
    <source>
        <dbReference type="EMBL" id="SHM42082.1"/>
    </source>
</evidence>
<dbReference type="Proteomes" id="UP000184375">
    <property type="component" value="Unassembled WGS sequence"/>
</dbReference>
<evidence type="ECO:0000313" key="2">
    <source>
        <dbReference type="Proteomes" id="UP000184375"/>
    </source>
</evidence>
<dbReference type="AlphaFoldDB" id="A0A1M7IMP0"/>
<protein>
    <submittedName>
        <fullName evidence="1">ComK protein</fullName>
    </submittedName>
</protein>
<dbReference type="STRING" id="447595.SAMN05660826_00968"/>
<name>A0A1M7IMP0_9FIRM</name>
<dbReference type="RefSeq" id="WP_073255526.1">
    <property type="nucleotide sequence ID" value="NZ_FRCR01000005.1"/>
</dbReference>
<dbReference type="OrthoDB" id="2374476at2"/>
<organism evidence="1 2">
    <name type="scientific">Caldanaerovirga acetigignens</name>
    <dbReference type="NCBI Taxonomy" id="447595"/>
    <lineage>
        <taxon>Bacteria</taxon>
        <taxon>Bacillati</taxon>
        <taxon>Bacillota</taxon>
        <taxon>Clostridia</taxon>
        <taxon>Thermosediminibacterales</taxon>
        <taxon>Thermosediminibacteraceae</taxon>
        <taxon>Caldanaerovirga</taxon>
    </lineage>
</organism>
<sequence>MNMETFLHSGIAALVPVYENGQGNVTQLITSDGGEHLIPKTVKTVLKRVARTYGADLSALRKNYGKAVNRKNYVPIPLSSSLILIPVKFRERPLSENDGTVGYLSYYEIRDISEEGASSRVTLSSGKELKILLAKATFMEYIKDAKLIAGLYEERHKTGNHRISEDKLAYGEKEHLREELVKLLLQILAKGGGF</sequence>
<keyword evidence="2" id="KW-1185">Reference proteome</keyword>
<gene>
    <name evidence="1" type="ORF">SAMN05660826_00968</name>
</gene>
<reference evidence="2" key="1">
    <citation type="submission" date="2016-11" db="EMBL/GenBank/DDBJ databases">
        <authorList>
            <person name="Varghese N."/>
            <person name="Submissions S."/>
        </authorList>
    </citation>
    <scope>NUCLEOTIDE SEQUENCE [LARGE SCALE GENOMIC DNA]</scope>
    <source>
        <strain evidence="2">DSM 18802</strain>
    </source>
</reference>